<dbReference type="Gene3D" id="3.40.720.10">
    <property type="entry name" value="Alkaline Phosphatase, subunit A"/>
    <property type="match status" value="1"/>
</dbReference>
<keyword evidence="3" id="KW-0732">Signal</keyword>
<evidence type="ECO:0000256" key="2">
    <source>
        <dbReference type="ARBA" id="ARBA00022801"/>
    </source>
</evidence>
<reference evidence="5 6" key="1">
    <citation type="journal article" date="2012" name="Int. J. Syst. Evol. Microbiol.">
        <title>Flammeovirga pacifica sp. nov., isolated from deep-sea sediment.</title>
        <authorList>
            <person name="Xu H."/>
            <person name="Fu Y."/>
            <person name="Yang N."/>
            <person name="Ding Z."/>
            <person name="Lai Q."/>
            <person name="Zeng R."/>
        </authorList>
    </citation>
    <scope>NUCLEOTIDE SEQUENCE [LARGE SCALE GENOMIC DNA]</scope>
    <source>
        <strain evidence="6">DSM 24597 / LMG 26175 / WPAGA1</strain>
    </source>
</reference>
<keyword evidence="2" id="KW-0378">Hydrolase</keyword>
<evidence type="ECO:0000256" key="3">
    <source>
        <dbReference type="SAM" id="SignalP"/>
    </source>
</evidence>
<dbReference type="InterPro" id="IPR050738">
    <property type="entry name" value="Sulfatase"/>
</dbReference>
<dbReference type="GO" id="GO:0004065">
    <property type="term" value="F:arylsulfatase activity"/>
    <property type="evidence" value="ECO:0007669"/>
    <property type="project" value="TreeGrafter"/>
</dbReference>
<feature type="chain" id="PRO_5010362860" evidence="3">
    <location>
        <begin position="21"/>
        <end position="492"/>
    </location>
</feature>
<evidence type="ECO:0000256" key="1">
    <source>
        <dbReference type="ARBA" id="ARBA00008779"/>
    </source>
</evidence>
<dbReference type="EMBL" id="JRYR02000002">
    <property type="protein sequence ID" value="OHX64630.1"/>
    <property type="molecule type" value="Genomic_DNA"/>
</dbReference>
<dbReference type="PANTHER" id="PTHR42693">
    <property type="entry name" value="ARYLSULFATASE FAMILY MEMBER"/>
    <property type="match status" value="1"/>
</dbReference>
<organism evidence="5 6">
    <name type="scientific">Flammeovirga pacifica</name>
    <dbReference type="NCBI Taxonomy" id="915059"/>
    <lineage>
        <taxon>Bacteria</taxon>
        <taxon>Pseudomonadati</taxon>
        <taxon>Bacteroidota</taxon>
        <taxon>Cytophagia</taxon>
        <taxon>Cytophagales</taxon>
        <taxon>Flammeovirgaceae</taxon>
        <taxon>Flammeovirga</taxon>
    </lineage>
</organism>
<accession>A0A1S1YUC9</accession>
<protein>
    <submittedName>
        <fullName evidence="5">Sulfatase</fullName>
    </submittedName>
</protein>
<dbReference type="RefSeq" id="WP_044217212.1">
    <property type="nucleotide sequence ID" value="NZ_JRYR02000002.1"/>
</dbReference>
<feature type="domain" description="Sulfatase N-terminal" evidence="4">
    <location>
        <begin position="24"/>
        <end position="302"/>
    </location>
</feature>
<evidence type="ECO:0000313" key="5">
    <source>
        <dbReference type="EMBL" id="OHX64630.1"/>
    </source>
</evidence>
<feature type="signal peptide" evidence="3">
    <location>
        <begin position="1"/>
        <end position="20"/>
    </location>
</feature>
<dbReference type="InterPro" id="IPR000917">
    <property type="entry name" value="Sulfatase_N"/>
</dbReference>
<name>A0A1S1YUC9_FLAPC</name>
<proteinExistence type="inferred from homology"/>
<dbReference type="SUPFAM" id="SSF53649">
    <property type="entry name" value="Alkaline phosphatase-like"/>
    <property type="match status" value="1"/>
</dbReference>
<evidence type="ECO:0000313" key="6">
    <source>
        <dbReference type="Proteomes" id="UP000179797"/>
    </source>
</evidence>
<dbReference type="Proteomes" id="UP000179797">
    <property type="component" value="Unassembled WGS sequence"/>
</dbReference>
<sequence>MRYNQILAFLLLITGHSVMAQDKPNVVWIMLEDVSLDMECYGMKGVQTPQMNALAQEGTLYYNCFGTASICSTNRSAMILGTHQRKTNTMHHRSNRNIELKAPFVPFTYLMKKEGYTSVLGHSKVKQKGKKTDFNFKYQAVGDWEKESGVFDKVLNATPEDQPFVQQITLNVTHRGDWWDKVSENSKHPVHPDSIDLPEYYADHPKIRTDWAKYLDMMEAADKEVGIIVQELKNKGMYDNTAIIIIGDNGRCNVRGKGYLFDPALRIPLIVKWPKNFNHSGDPYDIISSPDITATILDLGGVDIPEHMTGRSFIDPNFDRKEVFSYRGLWDEIMESSYAISTEKYRYIRNDFPEVPYDAKQAYLEFYRPAVHVMRGMHEEGKLSPFQASFYEAKPVEELYDLENDPEEKVNLAQNKKYKKVLADMRNRCADYKLKTTPVDNYFEQDIPVSVAVLQYLKDNHPEEYERMKGGDEIGFYKFVKEYKKLQEQTQK</sequence>
<comment type="similarity">
    <text evidence="1">Belongs to the sulfatase family.</text>
</comment>
<keyword evidence="6" id="KW-1185">Reference proteome</keyword>
<gene>
    <name evidence="5" type="ORF">NH26_23960</name>
</gene>
<evidence type="ECO:0000259" key="4">
    <source>
        <dbReference type="Pfam" id="PF00884"/>
    </source>
</evidence>
<dbReference type="CDD" id="cd16027">
    <property type="entry name" value="SGSH"/>
    <property type="match status" value="1"/>
</dbReference>
<dbReference type="InterPro" id="IPR017850">
    <property type="entry name" value="Alkaline_phosphatase_core_sf"/>
</dbReference>
<dbReference type="AlphaFoldDB" id="A0A1S1YUC9"/>
<dbReference type="PANTHER" id="PTHR42693:SF53">
    <property type="entry name" value="ENDO-4-O-SULFATASE"/>
    <property type="match status" value="1"/>
</dbReference>
<dbReference type="Pfam" id="PF00884">
    <property type="entry name" value="Sulfatase"/>
    <property type="match status" value="1"/>
</dbReference>
<dbReference type="STRING" id="915059.NH26_23960"/>
<comment type="caution">
    <text evidence="5">The sequence shown here is derived from an EMBL/GenBank/DDBJ whole genome shotgun (WGS) entry which is preliminary data.</text>
</comment>
<dbReference type="OrthoDB" id="975025at2"/>